<dbReference type="InterPro" id="IPR036010">
    <property type="entry name" value="2Fe-2S_ferredoxin-like_sf"/>
</dbReference>
<keyword evidence="2" id="KW-1185">Reference proteome</keyword>
<proteinExistence type="predicted"/>
<dbReference type="Gene3D" id="3.10.20.30">
    <property type="match status" value="1"/>
</dbReference>
<protein>
    <submittedName>
        <fullName evidence="1">2Fe-2S iron-sulfur cluster binding domain-containing protein</fullName>
    </submittedName>
</protein>
<reference evidence="1 2" key="1">
    <citation type="submission" date="2020-02" db="EMBL/GenBank/DDBJ databases">
        <title>Out from the shadows clarifying the taxonomy of the family Cryomorphaceae and related taxa by utilizing the GTDB taxonomic framework.</title>
        <authorList>
            <person name="Bowman J.P."/>
        </authorList>
    </citation>
    <scope>NUCLEOTIDE SEQUENCE [LARGE SCALE GENOMIC DNA]</scope>
    <source>
        <strain evidence="1 2">QSSC 1-22</strain>
    </source>
</reference>
<organism evidence="1 2">
    <name type="scientific">Cryomorpha ignava</name>
    <dbReference type="NCBI Taxonomy" id="101383"/>
    <lineage>
        <taxon>Bacteria</taxon>
        <taxon>Pseudomonadati</taxon>
        <taxon>Bacteroidota</taxon>
        <taxon>Flavobacteriia</taxon>
        <taxon>Flavobacteriales</taxon>
        <taxon>Cryomorphaceae</taxon>
        <taxon>Cryomorpha</taxon>
    </lineage>
</organism>
<name>A0A7K3WQA0_9FLAO</name>
<evidence type="ECO:0000313" key="2">
    <source>
        <dbReference type="Proteomes" id="UP000486602"/>
    </source>
</evidence>
<sequence length="110" mass="12877">MKNVCFTIIDTIGESHLVEVKPYAYNSLMEFIVDELYEEIGDCMGRAWCGTCILRQINGRQITQLEPDEKIMLEKYPNPDKDWIRLSCQIEITPDLENTCWEIVDSRLIM</sequence>
<dbReference type="GO" id="GO:0051536">
    <property type="term" value="F:iron-sulfur cluster binding"/>
    <property type="evidence" value="ECO:0007669"/>
    <property type="project" value="InterPro"/>
</dbReference>
<dbReference type="Proteomes" id="UP000486602">
    <property type="component" value="Unassembled WGS sequence"/>
</dbReference>
<accession>A0A7K3WQA0</accession>
<dbReference type="InterPro" id="IPR012675">
    <property type="entry name" value="Beta-grasp_dom_sf"/>
</dbReference>
<evidence type="ECO:0000313" key="1">
    <source>
        <dbReference type="EMBL" id="NEN23062.1"/>
    </source>
</evidence>
<dbReference type="SUPFAM" id="SSF54292">
    <property type="entry name" value="2Fe-2S ferredoxin-like"/>
    <property type="match status" value="1"/>
</dbReference>
<comment type="caution">
    <text evidence="1">The sequence shown here is derived from an EMBL/GenBank/DDBJ whole genome shotgun (WGS) entry which is preliminary data.</text>
</comment>
<dbReference type="AlphaFoldDB" id="A0A7K3WQA0"/>
<dbReference type="RefSeq" id="WP_163283892.1">
    <property type="nucleotide sequence ID" value="NZ_JAAGVY010000007.1"/>
</dbReference>
<gene>
    <name evidence="1" type="ORF">G3O08_06060</name>
</gene>
<dbReference type="EMBL" id="JAAGVY010000007">
    <property type="protein sequence ID" value="NEN23062.1"/>
    <property type="molecule type" value="Genomic_DNA"/>
</dbReference>